<keyword evidence="2" id="KW-0489">Methyltransferase</keyword>
<dbReference type="GO" id="GO:0005634">
    <property type="term" value="C:nucleus"/>
    <property type="evidence" value="ECO:0007669"/>
    <property type="project" value="TreeGrafter"/>
</dbReference>
<feature type="region of interest" description="Disordered" evidence="8">
    <location>
        <begin position="1"/>
        <end position="63"/>
    </location>
</feature>
<accession>A0A1D1V5E2</accession>
<dbReference type="OrthoDB" id="6141102at2759"/>
<feature type="compositionally biased region" description="Basic residues" evidence="8">
    <location>
        <begin position="491"/>
        <end position="501"/>
    </location>
</feature>
<proteinExistence type="predicted"/>
<feature type="region of interest" description="Disordered" evidence="8">
    <location>
        <begin position="476"/>
        <end position="505"/>
    </location>
</feature>
<evidence type="ECO:0000256" key="5">
    <source>
        <dbReference type="ARBA" id="ARBA00023015"/>
    </source>
</evidence>
<feature type="domain" description="CXC" evidence="10">
    <location>
        <begin position="511"/>
        <end position="618"/>
    </location>
</feature>
<comment type="caution">
    <text evidence="11">The sequence shown here is derived from an EMBL/GenBank/DDBJ whole genome shotgun (WGS) entry which is preliminary data.</text>
</comment>
<dbReference type="SMART" id="SM00317">
    <property type="entry name" value="SET"/>
    <property type="match status" value="1"/>
</dbReference>
<dbReference type="GO" id="GO:0003682">
    <property type="term" value="F:chromatin binding"/>
    <property type="evidence" value="ECO:0007669"/>
    <property type="project" value="TreeGrafter"/>
</dbReference>
<dbReference type="Pfam" id="PF18264">
    <property type="entry name" value="preSET_CXC"/>
    <property type="match status" value="1"/>
</dbReference>
<evidence type="ECO:0000256" key="6">
    <source>
        <dbReference type="ARBA" id="ARBA00023163"/>
    </source>
</evidence>
<feature type="compositionally biased region" description="Basic and acidic residues" evidence="8">
    <location>
        <begin position="918"/>
        <end position="930"/>
    </location>
</feature>
<protein>
    <recommendedName>
        <fullName evidence="1">[histone H3]-lysine(27) N-trimethyltransferase</fullName>
        <ecNumber evidence="1">2.1.1.356</ecNumber>
    </recommendedName>
</protein>
<feature type="region of interest" description="Disordered" evidence="8">
    <location>
        <begin position="909"/>
        <end position="936"/>
    </location>
</feature>
<dbReference type="PANTHER" id="PTHR45747:SF4">
    <property type="entry name" value="HISTONE-LYSINE N-METHYLTRANSFERASE E(Z)"/>
    <property type="match status" value="1"/>
</dbReference>
<feature type="compositionally biased region" description="Low complexity" evidence="8">
    <location>
        <begin position="1"/>
        <end position="29"/>
    </location>
</feature>
<dbReference type="InterPro" id="IPR026489">
    <property type="entry name" value="CXC_dom"/>
</dbReference>
<dbReference type="GO" id="GO:0031507">
    <property type="term" value="P:heterochromatin formation"/>
    <property type="evidence" value="ECO:0007669"/>
    <property type="project" value="TreeGrafter"/>
</dbReference>
<evidence type="ECO:0000313" key="12">
    <source>
        <dbReference type="Proteomes" id="UP000186922"/>
    </source>
</evidence>
<dbReference type="GO" id="GO:0140951">
    <property type="term" value="F:histone H3K27 trimethyltransferase activity"/>
    <property type="evidence" value="ECO:0007669"/>
    <property type="project" value="UniProtKB-EC"/>
</dbReference>
<dbReference type="PANTHER" id="PTHR45747">
    <property type="entry name" value="HISTONE-LYSINE N-METHYLTRANSFERASE E(Z)"/>
    <property type="match status" value="1"/>
</dbReference>
<dbReference type="InterPro" id="IPR041355">
    <property type="entry name" value="Pre-SET_CXC"/>
</dbReference>
<evidence type="ECO:0000256" key="3">
    <source>
        <dbReference type="ARBA" id="ARBA00022679"/>
    </source>
</evidence>
<gene>
    <name evidence="11" type="primary">RvY_06606-1</name>
    <name evidence="11" type="synonym">RvY_06606.1</name>
    <name evidence="11" type="ORF">RvY_06606</name>
</gene>
<reference evidence="11 12" key="1">
    <citation type="journal article" date="2016" name="Nat. Commun.">
        <title>Extremotolerant tardigrade genome and improved radiotolerance of human cultured cells by tardigrade-unique protein.</title>
        <authorList>
            <person name="Hashimoto T."/>
            <person name="Horikawa D.D."/>
            <person name="Saito Y."/>
            <person name="Kuwahara H."/>
            <person name="Kozuka-Hata H."/>
            <person name="Shin-I T."/>
            <person name="Minakuchi Y."/>
            <person name="Ohishi K."/>
            <person name="Motoyama A."/>
            <person name="Aizu T."/>
            <person name="Enomoto A."/>
            <person name="Kondo K."/>
            <person name="Tanaka S."/>
            <person name="Hara Y."/>
            <person name="Koshikawa S."/>
            <person name="Sagara H."/>
            <person name="Miura T."/>
            <person name="Yokobori S."/>
            <person name="Miyagawa K."/>
            <person name="Suzuki Y."/>
            <person name="Kubo T."/>
            <person name="Oyama M."/>
            <person name="Kohara Y."/>
            <person name="Fujiyama A."/>
            <person name="Arakawa K."/>
            <person name="Katayama T."/>
            <person name="Toyoda A."/>
            <person name="Kunieda T."/>
        </authorList>
    </citation>
    <scope>NUCLEOTIDE SEQUENCE [LARGE SCALE GENOMIC DNA]</scope>
    <source>
        <strain evidence="11 12">YOKOZUNA-1</strain>
    </source>
</reference>
<comment type="catalytic activity">
    <reaction evidence="7">
        <text>L-lysyl(27)-[histone H3] + 3 S-adenosyl-L-methionine = N(6),N(6),N(6)-trimethyl-L-lysyl(27)-[histone H3] + 3 S-adenosyl-L-homocysteine + 3 H(+)</text>
        <dbReference type="Rhea" id="RHEA:60292"/>
        <dbReference type="Rhea" id="RHEA-COMP:15535"/>
        <dbReference type="Rhea" id="RHEA-COMP:15548"/>
        <dbReference type="ChEBI" id="CHEBI:15378"/>
        <dbReference type="ChEBI" id="CHEBI:29969"/>
        <dbReference type="ChEBI" id="CHEBI:57856"/>
        <dbReference type="ChEBI" id="CHEBI:59789"/>
        <dbReference type="ChEBI" id="CHEBI:61961"/>
        <dbReference type="EC" id="2.1.1.356"/>
    </reaction>
</comment>
<organism evidence="11 12">
    <name type="scientific">Ramazzottius varieornatus</name>
    <name type="common">Water bear</name>
    <name type="synonym">Tardigrade</name>
    <dbReference type="NCBI Taxonomy" id="947166"/>
    <lineage>
        <taxon>Eukaryota</taxon>
        <taxon>Metazoa</taxon>
        <taxon>Ecdysozoa</taxon>
        <taxon>Tardigrada</taxon>
        <taxon>Eutardigrada</taxon>
        <taxon>Parachela</taxon>
        <taxon>Hypsibioidea</taxon>
        <taxon>Ramazzottiidae</taxon>
        <taxon>Ramazzottius</taxon>
    </lineage>
</organism>
<evidence type="ECO:0000259" key="10">
    <source>
        <dbReference type="PROSITE" id="PS51633"/>
    </source>
</evidence>
<feature type="region of interest" description="Disordered" evidence="8">
    <location>
        <begin position="764"/>
        <end position="793"/>
    </location>
</feature>
<dbReference type="Gene3D" id="2.170.270.10">
    <property type="entry name" value="SET domain"/>
    <property type="match status" value="1"/>
</dbReference>
<dbReference type="SUPFAM" id="SSF82199">
    <property type="entry name" value="SET domain"/>
    <property type="match status" value="1"/>
</dbReference>
<dbReference type="FunFam" id="2.170.270.10:FF:000001">
    <property type="entry name" value="Putative histone-lysine N-methyltransferase EZH2"/>
    <property type="match status" value="1"/>
</dbReference>
<dbReference type="EMBL" id="BDGG01000003">
    <property type="protein sequence ID" value="GAU94907.1"/>
    <property type="molecule type" value="Genomic_DNA"/>
</dbReference>
<sequence length="936" mass="105338">MPPKRSVSTSVSRHVSSSPEPQSSQTSTPKARRKRQRKSTQSEEREPNDAVNGEANPPANAELIKEAEEILKELAKSVFSDDEEQGRKKLVETLKRLKKRYESRKQHKKLVEKTNKSVSSISTFNPFDSAFHVEPLSSSMAHNVDSTLDANGIPLEATPVEMVELPNYHCPWLKPIAPSSSDVGEALPEMDFIPQTFLASRIVNSKAFGPAKEMPVVEKLPVYFAWSPLPRNEVAEVEKVFSSVPALEFIKDNDSKWLKDYAKGFPVEGVDLRRMKTLLLTPRWIITVVERLNEKLRKSLASEESSNGSEISEKVFEAISEAYGMQMETPAGIQQRYLKAIGQPTQNFLSYSNNTNGKAVPSVTRFLDSCTRLLCNRCFRYDCLEHPFRTTRTPQVFPMTPPEAADKPCGEHCHLQKKTEKRNARPLSTYDQVILKTFMTEGDEDPGRQTYCDMALCINRRCDDTHRLIQQLLEQPEEAEEVEESSNNTRPGRRRGQRKVSRIGGAAAVKAMRKDLKDEGAVKQYQYIPCQHGGGTHCNQRDHKDVCSCVDRGTFCERFCDCDAKCENRFPGCKCTGDCRGKRCPCFVARRECDPELCKCAFESSKDRCQCKNTPILFNAKRKVKCGPSDVHGWGAFIMEDTKAGDFICEYTGEVITQEEAERRGRLYDKIKVSYLFDLNLEYVVDAARKGNKIRYANHSSKNPNCVPEIYRVQGDNRIGIFAKRDMKAGEELFFDYSYTAEALKFVQIEPSAKPASRLNVFDPREESKAQNADPRFQRQTVPSTSLPLSPSKERPTLTLKETFLKILATKASMSFGDDEKEVSQRQLEVILKDVDLVEPLVLKAFKGGQAVSGGGGVDGVYREKFGKFGDRCPKGFEGGKDVWAQMSELANIAEQLAVKESREVVVNGNGMENGRVNGEKKKGSVKKEPMVNGRR</sequence>
<evidence type="ECO:0000259" key="9">
    <source>
        <dbReference type="PROSITE" id="PS50280"/>
    </source>
</evidence>
<evidence type="ECO:0000256" key="2">
    <source>
        <dbReference type="ARBA" id="ARBA00022603"/>
    </source>
</evidence>
<keyword evidence="4" id="KW-0949">S-adenosyl-L-methionine</keyword>
<dbReference type="InterPro" id="IPR001214">
    <property type="entry name" value="SET_dom"/>
</dbReference>
<dbReference type="AlphaFoldDB" id="A0A1D1V5E2"/>
<evidence type="ECO:0000256" key="8">
    <source>
        <dbReference type="SAM" id="MobiDB-lite"/>
    </source>
</evidence>
<dbReference type="InterPro" id="IPR045318">
    <property type="entry name" value="EZH1/2-like"/>
</dbReference>
<evidence type="ECO:0000313" key="11">
    <source>
        <dbReference type="EMBL" id="GAU94907.1"/>
    </source>
</evidence>
<keyword evidence="5" id="KW-0805">Transcription regulation</keyword>
<dbReference type="EC" id="2.1.1.356" evidence="1"/>
<name>A0A1D1V5E2_RAMVA</name>
<evidence type="ECO:0000256" key="1">
    <source>
        <dbReference type="ARBA" id="ARBA00012186"/>
    </source>
</evidence>
<dbReference type="GO" id="GO:0032259">
    <property type="term" value="P:methylation"/>
    <property type="evidence" value="ECO:0007669"/>
    <property type="project" value="UniProtKB-KW"/>
</dbReference>
<evidence type="ECO:0000256" key="7">
    <source>
        <dbReference type="ARBA" id="ARBA00048568"/>
    </source>
</evidence>
<dbReference type="PROSITE" id="PS50280">
    <property type="entry name" value="SET"/>
    <property type="match status" value="1"/>
</dbReference>
<keyword evidence="6" id="KW-0804">Transcription</keyword>
<evidence type="ECO:0000256" key="4">
    <source>
        <dbReference type="ARBA" id="ARBA00022691"/>
    </source>
</evidence>
<dbReference type="PROSITE" id="PS51633">
    <property type="entry name" value="CXC"/>
    <property type="match status" value="1"/>
</dbReference>
<dbReference type="STRING" id="947166.A0A1D1V5E2"/>
<feature type="domain" description="SET" evidence="9">
    <location>
        <begin position="622"/>
        <end position="738"/>
    </location>
</feature>
<dbReference type="InterPro" id="IPR046341">
    <property type="entry name" value="SET_dom_sf"/>
</dbReference>
<dbReference type="Pfam" id="PF00856">
    <property type="entry name" value="SET"/>
    <property type="match status" value="1"/>
</dbReference>
<keyword evidence="12" id="KW-1185">Reference proteome</keyword>
<keyword evidence="3" id="KW-0808">Transferase</keyword>
<dbReference type="Proteomes" id="UP000186922">
    <property type="component" value="Unassembled WGS sequence"/>
</dbReference>
<dbReference type="CDD" id="cd10519">
    <property type="entry name" value="SET_EZH"/>
    <property type="match status" value="1"/>
</dbReference>